<name>A0A6L6PYG9_9BURK</name>
<gene>
    <name evidence="1" type="ORF">GM668_07880</name>
</gene>
<dbReference type="InterPro" id="IPR036610">
    <property type="entry name" value="PEBP-like_sf"/>
</dbReference>
<dbReference type="EMBL" id="WNLA01000003">
    <property type="protein sequence ID" value="MTW02008.1"/>
    <property type="molecule type" value="Genomic_DNA"/>
</dbReference>
<dbReference type="NCBIfam" id="TIGR00481">
    <property type="entry name" value="YbhB/YbcL family Raf kinase inhibitor-like protein"/>
    <property type="match status" value="1"/>
</dbReference>
<accession>A0A6L6PYG9</accession>
<dbReference type="Gene3D" id="3.90.280.10">
    <property type="entry name" value="PEBP-like"/>
    <property type="match status" value="1"/>
</dbReference>
<reference evidence="1 2" key="1">
    <citation type="submission" date="2019-11" db="EMBL/GenBank/DDBJ databases">
        <title>Type strains purchased from KCTC, JCM and DSMZ.</title>
        <authorList>
            <person name="Lu H."/>
        </authorList>
    </citation>
    <scope>NUCLEOTIDE SEQUENCE [LARGE SCALE GENOMIC DNA]</scope>
    <source>
        <strain evidence="1 2">KCTC 42409</strain>
    </source>
</reference>
<proteinExistence type="predicted"/>
<dbReference type="PANTHER" id="PTHR30289:SF1">
    <property type="entry name" value="PEBP (PHOSPHATIDYLETHANOLAMINE-BINDING PROTEIN) FAMILY PROTEIN"/>
    <property type="match status" value="1"/>
</dbReference>
<dbReference type="InterPro" id="IPR005247">
    <property type="entry name" value="YbhB_YbcL/LppC-like"/>
</dbReference>
<dbReference type="RefSeq" id="WP_155438390.1">
    <property type="nucleotide sequence ID" value="NZ_WNLA01000003.1"/>
</dbReference>
<keyword evidence="2" id="KW-1185">Reference proteome</keyword>
<dbReference type="Proteomes" id="UP000484015">
    <property type="component" value="Unassembled WGS sequence"/>
</dbReference>
<organism evidence="1 2">
    <name type="scientific">Pseudoduganella ginsengisoli</name>
    <dbReference type="NCBI Taxonomy" id="1462440"/>
    <lineage>
        <taxon>Bacteria</taxon>
        <taxon>Pseudomonadati</taxon>
        <taxon>Pseudomonadota</taxon>
        <taxon>Betaproteobacteria</taxon>
        <taxon>Burkholderiales</taxon>
        <taxon>Oxalobacteraceae</taxon>
        <taxon>Telluria group</taxon>
        <taxon>Pseudoduganella</taxon>
    </lineage>
</organism>
<evidence type="ECO:0000313" key="2">
    <source>
        <dbReference type="Proteomes" id="UP000484015"/>
    </source>
</evidence>
<dbReference type="InterPro" id="IPR008914">
    <property type="entry name" value="PEBP"/>
</dbReference>
<evidence type="ECO:0000313" key="1">
    <source>
        <dbReference type="EMBL" id="MTW02008.1"/>
    </source>
</evidence>
<comment type="caution">
    <text evidence="1">The sequence shown here is derived from an EMBL/GenBank/DDBJ whole genome shotgun (WGS) entry which is preliminary data.</text>
</comment>
<dbReference type="CDD" id="cd00865">
    <property type="entry name" value="PEBP_bact_arch"/>
    <property type="match status" value="1"/>
</dbReference>
<sequence length="212" mass="22665">MKLWSDSFKDGGAIPAEFAFAEQDAATHIHLSANRNPHLAWGDVPAGTQSLLLVCIDGDVPTIGTDVNQEGKTLPASMPRADFYHWTLADIPATVTAIAAGQLADGVVAQGKPGPDAALNGAPVRQGVNDYTGWFAGDAQMAGDYYGYDGPCPPWNDERLHHYVFRLYALDVPRLPLDGRFTGPQALEAIRGHILDEAQLIGSYTLNPAVAN</sequence>
<dbReference type="AlphaFoldDB" id="A0A6L6PYG9"/>
<dbReference type="SUPFAM" id="SSF49777">
    <property type="entry name" value="PEBP-like"/>
    <property type="match status" value="1"/>
</dbReference>
<dbReference type="PANTHER" id="PTHR30289">
    <property type="entry name" value="UNCHARACTERIZED PROTEIN YBCL-RELATED"/>
    <property type="match status" value="1"/>
</dbReference>
<dbReference type="OrthoDB" id="9797506at2"/>
<protein>
    <submittedName>
        <fullName evidence="1">YbhB/YbcL family Raf kinase inhibitor-like protein</fullName>
    </submittedName>
</protein>
<dbReference type="Pfam" id="PF01161">
    <property type="entry name" value="PBP"/>
    <property type="match status" value="1"/>
</dbReference>